<dbReference type="Pfam" id="PF00733">
    <property type="entry name" value="Asn_synthase"/>
    <property type="match status" value="1"/>
</dbReference>
<dbReference type="InterPro" id="IPR051786">
    <property type="entry name" value="ASN_synthetase/amidase"/>
</dbReference>
<dbReference type="SUPFAM" id="SSF52402">
    <property type="entry name" value="Adenine nucleotide alpha hydrolases-like"/>
    <property type="match status" value="1"/>
</dbReference>
<dbReference type="InterPro" id="IPR001962">
    <property type="entry name" value="Asn_synthase"/>
</dbReference>
<evidence type="ECO:0000256" key="7">
    <source>
        <dbReference type="ARBA" id="ARBA00022962"/>
    </source>
</evidence>
<evidence type="ECO:0000313" key="13">
    <source>
        <dbReference type="EMBL" id="AXQ53630.1"/>
    </source>
</evidence>
<accession>A0A385D6P3</accession>
<evidence type="ECO:0000256" key="11">
    <source>
        <dbReference type="PIRSR" id="PIRSR001589-3"/>
    </source>
</evidence>
<keyword evidence="9" id="KW-0028">Amino-acid biosynthesis</keyword>
<evidence type="ECO:0000256" key="1">
    <source>
        <dbReference type="ARBA" id="ARBA00005187"/>
    </source>
</evidence>
<dbReference type="AlphaFoldDB" id="A0A385D6P3"/>
<feature type="site" description="Important for beta-aspartyl-AMP intermediate formation" evidence="11">
    <location>
        <position position="360"/>
    </location>
</feature>
<dbReference type="CDD" id="cd01991">
    <property type="entry name" value="Asn_synthase_B_C"/>
    <property type="match status" value="1"/>
</dbReference>
<dbReference type="PANTHER" id="PTHR43284:SF1">
    <property type="entry name" value="ASPARAGINE SYNTHETASE"/>
    <property type="match status" value="1"/>
</dbReference>
<evidence type="ECO:0000256" key="3">
    <source>
        <dbReference type="ARBA" id="ARBA00012737"/>
    </source>
</evidence>
<dbReference type="GO" id="GO:0005829">
    <property type="term" value="C:cytosol"/>
    <property type="evidence" value="ECO:0007669"/>
    <property type="project" value="TreeGrafter"/>
</dbReference>
<dbReference type="InterPro" id="IPR017932">
    <property type="entry name" value="GATase_2_dom"/>
</dbReference>
<dbReference type="RefSeq" id="WP_117348611.1">
    <property type="nucleotide sequence ID" value="NZ_CP031742.1"/>
</dbReference>
<name>A0A385D6P3_9ACTN</name>
<dbReference type="PIRSF" id="PIRSF001589">
    <property type="entry name" value="Asn_synthetase_glu-h"/>
    <property type="match status" value="1"/>
</dbReference>
<dbReference type="GO" id="GO:0005524">
    <property type="term" value="F:ATP binding"/>
    <property type="evidence" value="ECO:0007669"/>
    <property type="project" value="UniProtKB-KW"/>
</dbReference>
<dbReference type="EC" id="6.3.5.4" evidence="3"/>
<dbReference type="InterPro" id="IPR029055">
    <property type="entry name" value="Ntn_hydrolases_N"/>
</dbReference>
<dbReference type="Proteomes" id="UP000259636">
    <property type="component" value="Chromosome"/>
</dbReference>
<keyword evidence="6 9" id="KW-0061">Asparagine biosynthesis</keyword>
<keyword evidence="4 10" id="KW-0547">Nucleotide-binding</keyword>
<dbReference type="Pfam" id="PF13537">
    <property type="entry name" value="GATase_7"/>
    <property type="match status" value="1"/>
</dbReference>
<keyword evidence="13" id="KW-0436">Ligase</keyword>
<dbReference type="InterPro" id="IPR033738">
    <property type="entry name" value="AsnB_N"/>
</dbReference>
<keyword evidence="5 10" id="KW-0067">ATP-binding</keyword>
<proteinExistence type="inferred from homology"/>
<evidence type="ECO:0000256" key="6">
    <source>
        <dbReference type="ARBA" id="ARBA00022888"/>
    </source>
</evidence>
<organism evidence="13 14">
    <name type="scientific">Streptomyces koyangensis</name>
    <dbReference type="NCBI Taxonomy" id="188770"/>
    <lineage>
        <taxon>Bacteria</taxon>
        <taxon>Bacillati</taxon>
        <taxon>Actinomycetota</taxon>
        <taxon>Actinomycetes</taxon>
        <taxon>Kitasatosporales</taxon>
        <taxon>Streptomycetaceae</taxon>
        <taxon>Streptomyces</taxon>
        <taxon>Streptomyces aurantiacus group</taxon>
    </lineage>
</organism>
<comment type="pathway">
    <text evidence="1">Amino-acid biosynthesis; L-asparagine biosynthesis; L-asparagine from L-aspartate (L-Gln route): step 1/1.</text>
</comment>
<feature type="domain" description="Glutamine amidotransferase type-2" evidence="12">
    <location>
        <begin position="2"/>
        <end position="211"/>
    </location>
</feature>
<dbReference type="KEGG" id="sky:D0C37_02720"/>
<evidence type="ECO:0000256" key="4">
    <source>
        <dbReference type="ARBA" id="ARBA00022741"/>
    </source>
</evidence>
<dbReference type="GO" id="GO:0006529">
    <property type="term" value="P:asparagine biosynthetic process"/>
    <property type="evidence" value="ECO:0007669"/>
    <property type="project" value="UniProtKB-KW"/>
</dbReference>
<comment type="similarity">
    <text evidence="2">Belongs to the asparagine synthetase family.</text>
</comment>
<evidence type="ECO:0000259" key="12">
    <source>
        <dbReference type="PROSITE" id="PS51278"/>
    </source>
</evidence>
<dbReference type="InterPro" id="IPR014729">
    <property type="entry name" value="Rossmann-like_a/b/a_fold"/>
</dbReference>
<dbReference type="SUPFAM" id="SSF56235">
    <property type="entry name" value="N-terminal nucleophile aminohydrolases (Ntn hydrolases)"/>
    <property type="match status" value="1"/>
</dbReference>
<dbReference type="NCBIfam" id="TIGR01536">
    <property type="entry name" value="asn_synth_AEB"/>
    <property type="match status" value="1"/>
</dbReference>
<evidence type="ECO:0000256" key="10">
    <source>
        <dbReference type="PIRSR" id="PIRSR001589-2"/>
    </source>
</evidence>
<feature type="active site" description="For GATase activity" evidence="9">
    <location>
        <position position="2"/>
    </location>
</feature>
<reference evidence="13 14" key="1">
    <citation type="submission" date="2018-08" db="EMBL/GenBank/DDBJ databases">
        <authorList>
            <person name="Ferrada E.E."/>
            <person name="Latorre B.A."/>
        </authorList>
    </citation>
    <scope>NUCLEOTIDE SEQUENCE [LARGE SCALE GENOMIC DNA]</scope>
    <source>
        <strain evidence="13 14">VK-A60T</strain>
    </source>
</reference>
<dbReference type="GO" id="GO:0004066">
    <property type="term" value="F:asparagine synthase (glutamine-hydrolyzing) activity"/>
    <property type="evidence" value="ECO:0007669"/>
    <property type="project" value="UniProtKB-EC"/>
</dbReference>
<keyword evidence="7 9" id="KW-0315">Glutamine amidotransferase</keyword>
<feature type="binding site" evidence="10">
    <location>
        <position position="286"/>
    </location>
    <ligand>
        <name>ATP</name>
        <dbReference type="ChEBI" id="CHEBI:30616"/>
    </ligand>
</feature>
<dbReference type="InterPro" id="IPR006426">
    <property type="entry name" value="Asn_synth_AEB"/>
</dbReference>
<dbReference type="CDD" id="cd00712">
    <property type="entry name" value="AsnB"/>
    <property type="match status" value="1"/>
</dbReference>
<evidence type="ECO:0000256" key="9">
    <source>
        <dbReference type="PIRSR" id="PIRSR001589-1"/>
    </source>
</evidence>
<dbReference type="PANTHER" id="PTHR43284">
    <property type="entry name" value="ASPARAGINE SYNTHETASE (GLUTAMINE-HYDROLYZING)"/>
    <property type="match status" value="1"/>
</dbReference>
<feature type="binding site" evidence="10">
    <location>
        <position position="97"/>
    </location>
    <ligand>
        <name>L-glutamine</name>
        <dbReference type="ChEBI" id="CHEBI:58359"/>
    </ligand>
</feature>
<sequence>MCGIAGLASTTGADPEAVRALCARLTHRGPDGEGFHTDGQIALGMRRLAVIDPAGGAQPVHNEDRTVTAVCNGELYGYQSLRARLRARGHHFATGSDSECLVHLYEEYGEELVHHLHGMYAFALWDSRTRRLLLARDRVGKKPLHYRRTPDGTLAFASELKALRALPGAARTLDPAALDHYLAHGHVPAPLTLTEDVRKLPPGSLLTWQAGQIHVRRYWTPDFTPRPAPGPGEAAARARALLTEATRSRLVADRPVGAFLSGGLDSSAVVAAMARLSDRPVRTFAVGFEDPAHDERAHARAVARHFGTDHHELVLTGADAAHLADLAHRFDEPFADSSALPALHLARLAAGQVTVALTGDGGDELFGGYRRYALMARYGALPVPAALRPLTGALGTGLVARSTTGTRRRAAGRLLETLAVPRDRRYAHLMACFTPAQRRWLRTGADDPATDPDAPLLHTLAASRATDPVNRLLEADTLHYLPGDLLVKLDTTTMAASLEARSPFLDHHLLEWAAGLPAPLKVRGTATKHLLKEAVRPWLPAHIVDRPKKGFSVPLAHWLRTALRDLTRDLLTDHTARSRGLFRPEAVRTLLAEHAAGQDHAARIWALVQFELWARHALDQPTAPAAPLAPAPPQRV</sequence>
<comment type="catalytic activity">
    <reaction evidence="8">
        <text>L-aspartate + L-glutamine + ATP + H2O = L-asparagine + L-glutamate + AMP + diphosphate + H(+)</text>
        <dbReference type="Rhea" id="RHEA:12228"/>
        <dbReference type="ChEBI" id="CHEBI:15377"/>
        <dbReference type="ChEBI" id="CHEBI:15378"/>
        <dbReference type="ChEBI" id="CHEBI:29985"/>
        <dbReference type="ChEBI" id="CHEBI:29991"/>
        <dbReference type="ChEBI" id="CHEBI:30616"/>
        <dbReference type="ChEBI" id="CHEBI:33019"/>
        <dbReference type="ChEBI" id="CHEBI:58048"/>
        <dbReference type="ChEBI" id="CHEBI:58359"/>
        <dbReference type="ChEBI" id="CHEBI:456215"/>
        <dbReference type="EC" id="6.3.5.4"/>
    </reaction>
</comment>
<dbReference type="PROSITE" id="PS51278">
    <property type="entry name" value="GATASE_TYPE_2"/>
    <property type="match status" value="1"/>
</dbReference>
<dbReference type="EMBL" id="CP031742">
    <property type="protein sequence ID" value="AXQ53630.1"/>
    <property type="molecule type" value="Genomic_DNA"/>
</dbReference>
<protein>
    <recommendedName>
        <fullName evidence="3">asparagine synthase (glutamine-hydrolyzing)</fullName>
        <ecNumber evidence="3">6.3.5.4</ecNumber>
    </recommendedName>
</protein>
<gene>
    <name evidence="13" type="primary">asnB</name>
    <name evidence="13" type="ORF">D0C37_02720</name>
</gene>
<dbReference type="Gene3D" id="3.60.20.10">
    <property type="entry name" value="Glutamine Phosphoribosylpyrophosphate, subunit 1, domain 1"/>
    <property type="match status" value="1"/>
</dbReference>
<evidence type="ECO:0000256" key="8">
    <source>
        <dbReference type="ARBA" id="ARBA00048741"/>
    </source>
</evidence>
<evidence type="ECO:0000313" key="14">
    <source>
        <dbReference type="Proteomes" id="UP000259636"/>
    </source>
</evidence>
<dbReference type="GeneID" id="300113136"/>
<evidence type="ECO:0000256" key="5">
    <source>
        <dbReference type="ARBA" id="ARBA00022840"/>
    </source>
</evidence>
<evidence type="ECO:0000256" key="2">
    <source>
        <dbReference type="ARBA" id="ARBA00005752"/>
    </source>
</evidence>
<dbReference type="Gene3D" id="3.40.50.620">
    <property type="entry name" value="HUPs"/>
    <property type="match status" value="1"/>
</dbReference>